<dbReference type="NCBIfam" id="TIGR04056">
    <property type="entry name" value="OMP_RagA_SusC"/>
    <property type="match status" value="1"/>
</dbReference>
<feature type="domain" description="Secretin/TonB short N-terminal" evidence="5">
    <location>
        <begin position="69"/>
        <end position="120"/>
    </location>
</feature>
<dbReference type="InterPro" id="IPR039426">
    <property type="entry name" value="TonB-dep_rcpt-like"/>
</dbReference>
<keyword evidence="2 4" id="KW-0472">Membrane</keyword>
<keyword evidence="4" id="KW-1134">Transmembrane beta strand</keyword>
<reference evidence="6 7" key="1">
    <citation type="submission" date="2016-03" db="EMBL/GenBank/DDBJ databases">
        <title>Niastella vici sp. nov., isolated from farmland soil.</title>
        <authorList>
            <person name="Chen L."/>
            <person name="Wang D."/>
            <person name="Yang S."/>
            <person name="Wang G."/>
        </authorList>
    </citation>
    <scope>NUCLEOTIDE SEQUENCE [LARGE SCALE GENOMIC DNA]</scope>
    <source>
        <strain evidence="6 7">DJ57</strain>
    </source>
</reference>
<dbReference type="Gene3D" id="2.60.40.1120">
    <property type="entry name" value="Carboxypeptidase-like, regulatory domain"/>
    <property type="match status" value="1"/>
</dbReference>
<dbReference type="InterPro" id="IPR023996">
    <property type="entry name" value="TonB-dep_OMP_SusC/RagA"/>
</dbReference>
<keyword evidence="7" id="KW-1185">Reference proteome</keyword>
<dbReference type="InterPro" id="IPR011662">
    <property type="entry name" value="Secretin/TonB_short_N"/>
</dbReference>
<dbReference type="Pfam" id="PF07660">
    <property type="entry name" value="STN"/>
    <property type="match status" value="1"/>
</dbReference>
<keyword evidence="1 4" id="KW-0813">Transport</keyword>
<comment type="subcellular location">
    <subcellularLocation>
        <location evidence="4">Cell outer membrane</location>
        <topology evidence="4">Multi-pass membrane protein</topology>
    </subcellularLocation>
</comment>
<proteinExistence type="inferred from homology"/>
<dbReference type="InterPro" id="IPR012910">
    <property type="entry name" value="Plug_dom"/>
</dbReference>
<dbReference type="OrthoDB" id="9768177at2"/>
<keyword evidence="4" id="KW-0812">Transmembrane</keyword>
<dbReference type="InterPro" id="IPR037066">
    <property type="entry name" value="Plug_dom_sf"/>
</dbReference>
<gene>
    <name evidence="6" type="ORF">A3860_14150</name>
</gene>
<comment type="similarity">
    <text evidence="4">Belongs to the TonB-dependent receptor family.</text>
</comment>
<evidence type="ECO:0000313" key="7">
    <source>
        <dbReference type="Proteomes" id="UP000192796"/>
    </source>
</evidence>
<evidence type="ECO:0000256" key="4">
    <source>
        <dbReference type="PROSITE-ProRule" id="PRU01360"/>
    </source>
</evidence>
<dbReference type="Pfam" id="PF13715">
    <property type="entry name" value="CarbopepD_reg_2"/>
    <property type="match status" value="1"/>
</dbReference>
<comment type="caution">
    <text evidence="6">The sequence shown here is derived from an EMBL/GenBank/DDBJ whole genome shotgun (WGS) entry which is preliminary data.</text>
</comment>
<evidence type="ECO:0000313" key="6">
    <source>
        <dbReference type="EMBL" id="OQP65738.1"/>
    </source>
</evidence>
<keyword evidence="3 4" id="KW-0998">Cell outer membrane</keyword>
<dbReference type="PROSITE" id="PS52016">
    <property type="entry name" value="TONB_DEPENDENT_REC_3"/>
    <property type="match status" value="1"/>
</dbReference>
<dbReference type="InterPro" id="IPR023997">
    <property type="entry name" value="TonB-dep_OMP_SusC/RagA_CS"/>
</dbReference>
<dbReference type="Proteomes" id="UP000192796">
    <property type="component" value="Unassembled WGS sequence"/>
</dbReference>
<evidence type="ECO:0000256" key="1">
    <source>
        <dbReference type="ARBA" id="ARBA00022448"/>
    </source>
</evidence>
<sequence>MKKNGILLSFGRDPLLQKFLRIMKLSFAIILLGCLHVAAGGFSQNRISVDFQSTQLKRALVLIEKKSNFRFLYNESLVTNAPRITLTMVNAEVTDVLQRVLDNTGLSFQLMANNLIILKTGMAVRQDIKVSGRVTSTSGEPVAGVSVLVRNTSIGTTTDGAGNYALTVPDSAILVFSSLGFETQEIPVNGRASINVSLKAAEAASLQQVVVIGYGTSTRKDLTAPIGVVNPEDLNKRTTASPMQALQGSATGVQVVTTGAPGGTPTVRIRGVGSFNNTNPLYVVDGMFVDNIDFLNTNDIGEMSILKDASAAAIYGVRAANGVVIITTKKGKYNMKTRVTYNGYFGVQVPTGKFKLANASQYSAMELAKQTASDSARVKLSVSKFGGSGLNPSTNTDWYDEIFQPSALMHNHSIDLAGGSNKVNYTVGLNYLFQDGILDAENNYARYNVRFQMEAKPYDWLKLGITSIYSNSVQRNPNNDAVTLAYKASPLYPVFDNTNTLATPKKYATSTSLGFSNGVFNNPVAAADYWYDRTKGFQILPTIYGEADLMKNKLSFRSQLSQRYASNLNQNYLPAYYVDNNQQLAKSALTTTEDRLENYILDNLLTYKGSKDSHHWTVLLGQSVREERYRSTQVIADSVPSQQEFWYADQGVRRTNGYNETGYRNGSASFFGRLSYDYAGRYLLTATFRADGTSKYQDKWGYFPSVGLGWVISDESFMKGQKLFDLLKVRGSWGKLGNDNVNPSTGYAVVYSGNDYSGIFGSTGSTYGTPVTGYRIDPVFGTVVWEVVTEWDGGIDFSLLNKRLKGSVDYYHRQTDKLAFERNIPFISSIKQYGNWGKLNNSGFEVMLNWADKIGDFGYQLGGNLTTIKNEVVDLLGLKNLPGGIAEFPTLSRVGDPFNFFYGYQVAGIYQNQAEINADPIAVANNVKPGYFKYLDANGDKVQDDLDRVNLGSYIPKVTYGFNIGFDYKNIDLNFFFQGVGGNSILNYNRSTRQKFPDMNGDEKFVTSLWTGEGSTNKYPSAIATTQSWNNYASSFYVENGAYLRLQNIQLGYNFRVGKTNAASFRIYATADRPLIWTRYTGITPEVAAPAQLPKDRAAGPSNTPATFTSNYGYDSNVYPTTAVYSVGVRITY</sequence>
<dbReference type="SMART" id="SM00965">
    <property type="entry name" value="STN"/>
    <property type="match status" value="1"/>
</dbReference>
<protein>
    <recommendedName>
        <fullName evidence="5">Secretin/TonB short N-terminal domain-containing protein</fullName>
    </recommendedName>
</protein>
<evidence type="ECO:0000256" key="3">
    <source>
        <dbReference type="ARBA" id="ARBA00023237"/>
    </source>
</evidence>
<dbReference type="STRING" id="1703345.A3860_14150"/>
<dbReference type="SUPFAM" id="SSF56935">
    <property type="entry name" value="Porins"/>
    <property type="match status" value="1"/>
</dbReference>
<dbReference type="NCBIfam" id="TIGR04057">
    <property type="entry name" value="SusC_RagA_signa"/>
    <property type="match status" value="1"/>
</dbReference>
<dbReference type="InterPro" id="IPR008969">
    <property type="entry name" value="CarboxyPept-like_regulatory"/>
</dbReference>
<dbReference type="Gene3D" id="2.170.130.10">
    <property type="entry name" value="TonB-dependent receptor, plug domain"/>
    <property type="match status" value="1"/>
</dbReference>
<dbReference type="EMBL" id="LVYD01000013">
    <property type="protein sequence ID" value="OQP65738.1"/>
    <property type="molecule type" value="Genomic_DNA"/>
</dbReference>
<dbReference type="AlphaFoldDB" id="A0A1V9G5G4"/>
<dbReference type="GO" id="GO:0009279">
    <property type="term" value="C:cell outer membrane"/>
    <property type="evidence" value="ECO:0007669"/>
    <property type="project" value="UniProtKB-SubCell"/>
</dbReference>
<organism evidence="6 7">
    <name type="scientific">Niastella vici</name>
    <dbReference type="NCBI Taxonomy" id="1703345"/>
    <lineage>
        <taxon>Bacteria</taxon>
        <taxon>Pseudomonadati</taxon>
        <taxon>Bacteroidota</taxon>
        <taxon>Chitinophagia</taxon>
        <taxon>Chitinophagales</taxon>
        <taxon>Chitinophagaceae</taxon>
        <taxon>Niastella</taxon>
    </lineage>
</organism>
<accession>A0A1V9G5G4</accession>
<dbReference type="SUPFAM" id="SSF49464">
    <property type="entry name" value="Carboxypeptidase regulatory domain-like"/>
    <property type="match status" value="1"/>
</dbReference>
<name>A0A1V9G5G4_9BACT</name>
<dbReference type="RefSeq" id="WP_081145578.1">
    <property type="nucleotide sequence ID" value="NZ_LVYD01000013.1"/>
</dbReference>
<dbReference type="Pfam" id="PF07715">
    <property type="entry name" value="Plug"/>
    <property type="match status" value="1"/>
</dbReference>
<evidence type="ECO:0000256" key="2">
    <source>
        <dbReference type="ARBA" id="ARBA00023136"/>
    </source>
</evidence>
<evidence type="ECO:0000259" key="5">
    <source>
        <dbReference type="SMART" id="SM00965"/>
    </source>
</evidence>